<comment type="caution">
    <text evidence="3">The sequence shown here is derived from an EMBL/GenBank/DDBJ whole genome shotgun (WGS) entry which is preliminary data.</text>
</comment>
<dbReference type="Proteomes" id="UP000258309">
    <property type="component" value="Unassembled WGS sequence"/>
</dbReference>
<feature type="domain" description="Heterokaryon incompatibility" evidence="2">
    <location>
        <begin position="249"/>
        <end position="345"/>
    </location>
</feature>
<dbReference type="OrthoDB" id="5125733at2759"/>
<keyword evidence="4" id="KW-1185">Reference proteome</keyword>
<accession>A0A3E2HFH3</accession>
<reference evidence="3 4" key="1">
    <citation type="submission" date="2018-05" db="EMBL/GenBank/DDBJ databases">
        <title>Draft genome sequence of Scytalidium lignicola DSM 105466, a ubiquitous saprotrophic fungus.</title>
        <authorList>
            <person name="Buettner E."/>
            <person name="Gebauer A.M."/>
            <person name="Hofrichter M."/>
            <person name="Liers C."/>
            <person name="Kellner H."/>
        </authorList>
    </citation>
    <scope>NUCLEOTIDE SEQUENCE [LARGE SCALE GENOMIC DNA]</scope>
    <source>
        <strain evidence="3 4">DSM 105466</strain>
    </source>
</reference>
<sequence>MGNRGPSAGSTVPTPEVSPGYNNDNIEYSHRNNRTRREDIFWPELPNVGLGCCEKCNSMTGTAEGLAALLSDDGYKHLNWYNIQQTAALGCPLCKNIWDATENQDWSYDDGSVTHDEIVILANVTHLPASAETLRSWHPMKDIHLHSLEVYIPSENRPTHPPYPKGDEEVFGLVTYEADPASSFVPARRESKELTPKVVDGICRWLDDCRSKHLSCPRAHTPKLPQRVIDVGHSPIQLRQSLINERAEYAALSYCWGKSVQPITTTSNLLRHMHALPSSLPKTVLDAIEVCQKINIRYLWVDSLCIVQDDESDKLNQIANMGSIYKNSTVTIVAASAVDATDGFLSDVESREPMAQLPFFC</sequence>
<proteinExistence type="predicted"/>
<dbReference type="PANTHER" id="PTHR33112:SF16">
    <property type="entry name" value="HETEROKARYON INCOMPATIBILITY DOMAIN-CONTAINING PROTEIN"/>
    <property type="match status" value="1"/>
</dbReference>
<evidence type="ECO:0000313" key="4">
    <source>
        <dbReference type="Proteomes" id="UP000258309"/>
    </source>
</evidence>
<evidence type="ECO:0000259" key="2">
    <source>
        <dbReference type="Pfam" id="PF06985"/>
    </source>
</evidence>
<dbReference type="AlphaFoldDB" id="A0A3E2HFH3"/>
<evidence type="ECO:0000313" key="3">
    <source>
        <dbReference type="EMBL" id="RFU31821.1"/>
    </source>
</evidence>
<dbReference type="EMBL" id="NCSJ02000067">
    <property type="protein sequence ID" value="RFU31821.1"/>
    <property type="molecule type" value="Genomic_DNA"/>
</dbReference>
<protein>
    <recommendedName>
        <fullName evidence="2">Heterokaryon incompatibility domain-containing protein</fullName>
    </recommendedName>
</protein>
<feature type="non-terminal residue" evidence="3">
    <location>
        <position position="361"/>
    </location>
</feature>
<gene>
    <name evidence="3" type="ORF">B7463_g4527</name>
</gene>
<organism evidence="3 4">
    <name type="scientific">Scytalidium lignicola</name>
    <name type="common">Hyphomycete</name>
    <dbReference type="NCBI Taxonomy" id="5539"/>
    <lineage>
        <taxon>Eukaryota</taxon>
        <taxon>Fungi</taxon>
        <taxon>Dikarya</taxon>
        <taxon>Ascomycota</taxon>
        <taxon>Pezizomycotina</taxon>
        <taxon>Leotiomycetes</taxon>
        <taxon>Leotiomycetes incertae sedis</taxon>
        <taxon>Scytalidium</taxon>
    </lineage>
</organism>
<dbReference type="STRING" id="5539.A0A3E2HFH3"/>
<feature type="non-terminal residue" evidence="3">
    <location>
        <position position="1"/>
    </location>
</feature>
<dbReference type="Pfam" id="PF06985">
    <property type="entry name" value="HET"/>
    <property type="match status" value="1"/>
</dbReference>
<dbReference type="InterPro" id="IPR010730">
    <property type="entry name" value="HET"/>
</dbReference>
<dbReference type="PANTHER" id="PTHR33112">
    <property type="entry name" value="DOMAIN PROTEIN, PUTATIVE-RELATED"/>
    <property type="match status" value="1"/>
</dbReference>
<evidence type="ECO:0000256" key="1">
    <source>
        <dbReference type="SAM" id="MobiDB-lite"/>
    </source>
</evidence>
<feature type="region of interest" description="Disordered" evidence="1">
    <location>
        <begin position="1"/>
        <end position="28"/>
    </location>
</feature>
<name>A0A3E2HFH3_SCYLI</name>